<dbReference type="PANTHER" id="PTHR15591">
    <property type="entry name" value="RUN AND SH3 DOMAIN CONTAINING"/>
    <property type="match status" value="1"/>
</dbReference>
<dbReference type="EMBL" id="JAHLQT010037402">
    <property type="protein sequence ID" value="KAG7157573.1"/>
    <property type="molecule type" value="Genomic_DNA"/>
</dbReference>
<evidence type="ECO:0000313" key="4">
    <source>
        <dbReference type="EMBL" id="KAG7157573.1"/>
    </source>
</evidence>
<dbReference type="Gene3D" id="1.20.58.900">
    <property type="match status" value="1"/>
</dbReference>
<dbReference type="InterPro" id="IPR047343">
    <property type="entry name" value="RUSC1_2"/>
</dbReference>
<reference evidence="4" key="1">
    <citation type="journal article" date="2021" name="Sci. Adv.">
        <title>The American lobster genome reveals insights on longevity, neural, and immune adaptations.</title>
        <authorList>
            <person name="Polinski J.M."/>
            <person name="Zimin A.V."/>
            <person name="Clark K.F."/>
            <person name="Kohn A.B."/>
            <person name="Sadowski N."/>
            <person name="Timp W."/>
            <person name="Ptitsyn A."/>
            <person name="Khanna P."/>
            <person name="Romanova D.Y."/>
            <person name="Williams P."/>
            <person name="Greenwood S.J."/>
            <person name="Moroz L.L."/>
            <person name="Walt D.R."/>
            <person name="Bodnar A.G."/>
        </authorList>
    </citation>
    <scope>NUCLEOTIDE SEQUENCE</scope>
    <source>
        <strain evidence="4">GMGI-L3</strain>
    </source>
</reference>
<dbReference type="AlphaFoldDB" id="A0A8J5JN78"/>
<comment type="caution">
    <text evidence="4">The sequence shown here is derived from an EMBL/GenBank/DDBJ whole genome shotgun (WGS) entry which is preliminary data.</text>
</comment>
<feature type="region of interest" description="Disordered" evidence="2">
    <location>
        <begin position="186"/>
        <end position="208"/>
    </location>
</feature>
<gene>
    <name evidence="4" type="primary">Rundc1-L2</name>
    <name evidence="4" type="ORF">Hamer_G019209</name>
</gene>
<dbReference type="Pfam" id="PF26030">
    <property type="entry name" value="RUNDC1"/>
    <property type="match status" value="1"/>
</dbReference>
<feature type="compositionally biased region" description="Basic and acidic residues" evidence="2">
    <location>
        <begin position="473"/>
        <end position="482"/>
    </location>
</feature>
<evidence type="ECO:0000259" key="3">
    <source>
        <dbReference type="PROSITE" id="PS50826"/>
    </source>
</evidence>
<feature type="domain" description="RUN" evidence="3">
    <location>
        <begin position="566"/>
        <end position="746"/>
    </location>
</feature>
<feature type="compositionally biased region" description="Basic and acidic residues" evidence="2">
    <location>
        <begin position="443"/>
        <end position="453"/>
    </location>
</feature>
<dbReference type="Pfam" id="PF02759">
    <property type="entry name" value="RUN"/>
    <property type="match status" value="1"/>
</dbReference>
<dbReference type="Proteomes" id="UP000747542">
    <property type="component" value="Unassembled WGS sequence"/>
</dbReference>
<dbReference type="PROSITE" id="PS50826">
    <property type="entry name" value="RUN"/>
    <property type="match status" value="1"/>
</dbReference>
<accession>A0A8J5JN78</accession>
<dbReference type="SUPFAM" id="SSF140741">
    <property type="entry name" value="RUN domain-like"/>
    <property type="match status" value="1"/>
</dbReference>
<feature type="coiled-coil region" evidence="1">
    <location>
        <begin position="231"/>
        <end position="258"/>
    </location>
</feature>
<feature type="region of interest" description="Disordered" evidence="2">
    <location>
        <begin position="430"/>
        <end position="482"/>
    </location>
</feature>
<evidence type="ECO:0000313" key="5">
    <source>
        <dbReference type="Proteomes" id="UP000747542"/>
    </source>
</evidence>
<dbReference type="InterPro" id="IPR004012">
    <property type="entry name" value="Run_dom"/>
</dbReference>
<name>A0A8J5JN78_HOMAM</name>
<dbReference type="CDD" id="cd17683">
    <property type="entry name" value="RUN_RUNDC1"/>
    <property type="match status" value="1"/>
</dbReference>
<evidence type="ECO:0000256" key="2">
    <source>
        <dbReference type="SAM" id="MobiDB-lite"/>
    </source>
</evidence>
<dbReference type="SMART" id="SM00593">
    <property type="entry name" value="RUN"/>
    <property type="match status" value="1"/>
</dbReference>
<dbReference type="InterPro" id="IPR058732">
    <property type="entry name" value="RUNDC1_M"/>
</dbReference>
<protein>
    <submittedName>
        <fullName evidence="4">RUN domain-containing protein 2</fullName>
    </submittedName>
</protein>
<keyword evidence="5" id="KW-1185">Reference proteome</keyword>
<dbReference type="PANTHER" id="PTHR15591:SF19">
    <property type="entry name" value="RUN DOMAIN-CONTAINING PROTEIN 1 ISOFORM X1"/>
    <property type="match status" value="1"/>
</dbReference>
<keyword evidence="1" id="KW-0175">Coiled coil</keyword>
<proteinExistence type="predicted"/>
<sequence length="757" mass="85578">MNSPQLTAAIPTAIVAAIYMATDEQTLDMVQITSKAVDGIGDGNFCDFDRTDPHLFANFDKIDNRHVEDGHTKLDQCELIKGIEFGGMLKGVCVDGTELAANDIEKCFGDYEKSVKSSYKLSVLEDTQEYSEIKIEQINCYQEFKENGNVEFDSYTTDVAKVCSDIDTESTKNCCVGDSAVCDDELDSDGRPTGERWPPLGAPNDDEDNQSLYSYTELSWQRGHYGRQYSSGGEEERLQQLEEEQEQLNNSLMALTSHFAQVQFRLKQIVDASPEEKEILLRQLEEFANRGIPDVRDVAVGRKSTVSEHSEGGVDTFGITRQKELIEQLKQQLEDLENYVYQTGEGGPPQAKVMEKQRIIIEQLKGKLNFNVDEFDKLTVDDLRVKVDHAIRELVNPLKMKEQLVAQLQTQIIDLERFIEFLQDEGTVEKVKGPKTPCNCDGDPPRRPGDGKSQESGSKWGKTGTQRNKNKRTAPDQEQLRKETENIMKRAATLMSMLSFGCGTSRNRFRKNTLKKTPQGNHYGDLRAALELAISNLLELLGPETPVDSDYTSDSEEMPIMAGNEELTQAVRKHLAPSLRDLIQHGLMPVGQSQSLVPFLSCFPQQSQKPTKLMHAWDLILKYYHLKKGDQYNRTPARRLSQSFNLEITGGSAMTNKQTLLGVIGSIISSHTPLKRSYDSHFKAFICAAINQKKLIIWLRLIFRTQALTENYYQSWSYVSKTGFEDALRSLERINKHNFNLPIDLAVRPFQNIKDAF</sequence>
<organism evidence="4 5">
    <name type="scientific">Homarus americanus</name>
    <name type="common">American lobster</name>
    <dbReference type="NCBI Taxonomy" id="6706"/>
    <lineage>
        <taxon>Eukaryota</taxon>
        <taxon>Metazoa</taxon>
        <taxon>Ecdysozoa</taxon>
        <taxon>Arthropoda</taxon>
        <taxon>Crustacea</taxon>
        <taxon>Multicrustacea</taxon>
        <taxon>Malacostraca</taxon>
        <taxon>Eumalacostraca</taxon>
        <taxon>Eucarida</taxon>
        <taxon>Decapoda</taxon>
        <taxon>Pleocyemata</taxon>
        <taxon>Astacidea</taxon>
        <taxon>Nephropoidea</taxon>
        <taxon>Nephropidae</taxon>
        <taxon>Homarus</taxon>
    </lineage>
</organism>
<dbReference type="InterPro" id="IPR037213">
    <property type="entry name" value="Run_dom_sf"/>
</dbReference>
<evidence type="ECO:0000256" key="1">
    <source>
        <dbReference type="SAM" id="Coils"/>
    </source>
</evidence>